<evidence type="ECO:0000256" key="1">
    <source>
        <dbReference type="SAM" id="Phobius"/>
    </source>
</evidence>
<protein>
    <recommendedName>
        <fullName evidence="4">Beta-carotene 15,15'-monooxygenase</fullName>
    </recommendedName>
</protein>
<feature type="transmembrane region" description="Helical" evidence="1">
    <location>
        <begin position="77"/>
        <end position="100"/>
    </location>
</feature>
<organism evidence="2 3">
    <name type="scientific">Capnocytophaga canis</name>
    <dbReference type="NCBI Taxonomy" id="1848903"/>
    <lineage>
        <taxon>Bacteria</taxon>
        <taxon>Pseudomonadati</taxon>
        <taxon>Bacteroidota</taxon>
        <taxon>Flavobacteriia</taxon>
        <taxon>Flavobacteriales</taxon>
        <taxon>Flavobacteriaceae</taxon>
        <taxon>Capnocytophaga</taxon>
    </lineage>
</organism>
<feature type="transmembrane region" description="Helical" evidence="1">
    <location>
        <begin position="182"/>
        <end position="202"/>
    </location>
</feature>
<gene>
    <name evidence="2" type="ORF">CCAND38_690005</name>
</gene>
<reference evidence="2 3" key="1">
    <citation type="submission" date="2015-01" db="EMBL/GenBank/DDBJ databases">
        <authorList>
            <person name="Xiang T."/>
            <person name="Song Y."/>
            <person name="Huang L."/>
            <person name="Wang B."/>
            <person name="Wu P."/>
        </authorList>
    </citation>
    <scope>NUCLEOTIDE SEQUENCE [LARGE SCALE GENOMIC DNA]</scope>
    <source>
        <strain evidence="2 3">CcD38</strain>
    </source>
</reference>
<accession>A0A0B7IFT1</accession>
<evidence type="ECO:0000313" key="2">
    <source>
        <dbReference type="EMBL" id="CEN48872.1"/>
    </source>
</evidence>
<keyword evidence="1" id="KW-1133">Transmembrane helix</keyword>
<dbReference type="Proteomes" id="UP000045051">
    <property type="component" value="Unassembled WGS sequence"/>
</dbReference>
<sequence>MSIAYIFKTAWEVFRTSILVNALGMLVLFLVITGLYIVIFPMLLGIPLEEISRFTIQTPEQLQSILISPDFQIKFTVFMLLINCIIAPMTAGFYSIFGSVQKNELPTMKQLFSFYNSPYTARILGSVLVITAIKTIISILLNFLGLEVANVSISILISLLVTLTIPIIIFENLSLVDAMRQSSARIAPFMFTVLLVLAFGIIMGFSGILVFVVGICFTLPFFYAINYALYAITKR</sequence>
<proteinExistence type="predicted"/>
<dbReference type="EMBL" id="CDOI01000183">
    <property type="protein sequence ID" value="CEN48872.1"/>
    <property type="molecule type" value="Genomic_DNA"/>
</dbReference>
<feature type="transmembrane region" description="Helical" evidence="1">
    <location>
        <begin position="151"/>
        <end position="170"/>
    </location>
</feature>
<feature type="transmembrane region" description="Helical" evidence="1">
    <location>
        <begin position="18"/>
        <end position="44"/>
    </location>
</feature>
<keyword evidence="1" id="KW-0472">Membrane</keyword>
<evidence type="ECO:0000313" key="3">
    <source>
        <dbReference type="Proteomes" id="UP000045051"/>
    </source>
</evidence>
<dbReference type="AlphaFoldDB" id="A0A0B7IFT1"/>
<feature type="transmembrane region" description="Helical" evidence="1">
    <location>
        <begin position="121"/>
        <end position="145"/>
    </location>
</feature>
<feature type="transmembrane region" description="Helical" evidence="1">
    <location>
        <begin position="208"/>
        <end position="232"/>
    </location>
</feature>
<name>A0A0B7IFT1_9FLAO</name>
<evidence type="ECO:0008006" key="4">
    <source>
        <dbReference type="Google" id="ProtNLM"/>
    </source>
</evidence>
<dbReference type="RefSeq" id="WP_156129796.1">
    <property type="nucleotide sequence ID" value="NZ_CDOI01000183.1"/>
</dbReference>
<keyword evidence="1" id="KW-0812">Transmembrane</keyword>
<keyword evidence="3" id="KW-1185">Reference proteome</keyword>